<proteinExistence type="predicted"/>
<evidence type="ECO:0000313" key="4">
    <source>
        <dbReference type="Proteomes" id="UP000006380"/>
    </source>
</evidence>
<keyword evidence="2" id="KW-0812">Transmembrane</keyword>
<evidence type="ECO:0000313" key="3">
    <source>
        <dbReference type="EMBL" id="ALF45124.1"/>
    </source>
</evidence>
<dbReference type="AlphaFoldDB" id="A0A0M4T9K0"/>
<dbReference type="Proteomes" id="UP000006380">
    <property type="component" value="Chromosome"/>
</dbReference>
<feature type="compositionally biased region" description="Low complexity" evidence="1">
    <location>
        <begin position="47"/>
        <end position="62"/>
    </location>
</feature>
<dbReference type="RefSeq" id="WP_009651469.1">
    <property type="nucleotide sequence ID" value="NC_009715.2"/>
</dbReference>
<accession>A0A0M4T9K0</accession>
<dbReference type="STRING" id="360105.CCV52592_2002"/>
<dbReference type="KEGG" id="ccv:CCV52592_2002"/>
<gene>
    <name evidence="3" type="ORF">CCV52592_2002</name>
</gene>
<evidence type="ECO:0008006" key="5">
    <source>
        <dbReference type="Google" id="ProtNLM"/>
    </source>
</evidence>
<evidence type="ECO:0000256" key="1">
    <source>
        <dbReference type="SAM" id="MobiDB-lite"/>
    </source>
</evidence>
<keyword evidence="4" id="KW-1185">Reference proteome</keyword>
<feature type="transmembrane region" description="Helical" evidence="2">
    <location>
        <begin position="366"/>
        <end position="383"/>
    </location>
</feature>
<reference evidence="3" key="1">
    <citation type="submission" date="2016-07" db="EMBL/GenBank/DDBJ databases">
        <title>Comparative genomics of the Campylobacter concisus group.</title>
        <authorList>
            <person name="Miller W.G."/>
            <person name="Yee E."/>
            <person name="Chapman M.H."/>
            <person name="Huynh S."/>
            <person name="Bono J.L."/>
            <person name="On S.L.W."/>
            <person name="StLeger J."/>
            <person name="Foster G."/>
            <person name="Parker C.T."/>
        </authorList>
    </citation>
    <scope>NUCLEOTIDE SEQUENCE</scope>
    <source>
        <strain evidence="3">525.92</strain>
    </source>
</reference>
<keyword evidence="2" id="KW-1133">Transmembrane helix</keyword>
<evidence type="ECO:0000256" key="2">
    <source>
        <dbReference type="SAM" id="Phobius"/>
    </source>
</evidence>
<name>A0A0M4T9K0_CAMC5</name>
<dbReference type="OrthoDB" id="5372311at2"/>
<organism evidence="3 4">
    <name type="scientific">Campylobacter curvus (strain 525.92)</name>
    <dbReference type="NCBI Taxonomy" id="360105"/>
    <lineage>
        <taxon>Bacteria</taxon>
        <taxon>Pseudomonadati</taxon>
        <taxon>Campylobacterota</taxon>
        <taxon>Epsilonproteobacteria</taxon>
        <taxon>Campylobacterales</taxon>
        <taxon>Campylobacteraceae</taxon>
        <taxon>Campylobacter</taxon>
    </lineage>
</organism>
<sequence length="444" mass="50494">MVRFLTLALLVLNLYGANTNEVSVFDMMNEAREDKLVNEQPKLPSAPSTQNAPTNQTQQNPQGTINLDISSKLTAPQPERITPEQMRNIVPTNEPDIALPDSQIYDRVKAKDLILKATNIPKNAIVGEIFSLDVIADTQSEFEFVFNTELDETNVKWLNKKTLQWVKADSGVYMATFYLEAKNVEAKSLRVSLNLKRNSEDYQNSNINIFLPKLKELRSDENFNHIVADNLEVKKFKTTKFDDINNIMVVELYGNNVDLSSFNLENKTILKQGVDTITGDFGSQSAYYFAVFKPNKKTLDFNYYNLKKAKFETFSLPVSVEDDDVSTQIGLNPKQSEFSTYKDVAVYSFAAIFFALALWRRKFSYFFVAAVFIALGVYTYNPFGKAVLKPDVSVSILPTKNSTVFYTSRAQENIEILADKDDYRKILFNDGKIGWVKKDDLVKN</sequence>
<feature type="region of interest" description="Disordered" evidence="1">
    <location>
        <begin position="40"/>
        <end position="65"/>
    </location>
</feature>
<protein>
    <recommendedName>
        <fullName evidence="5">SH3 domain-containing protein</fullName>
    </recommendedName>
</protein>
<dbReference type="EMBL" id="CP000767">
    <property type="protein sequence ID" value="ALF45124.1"/>
    <property type="molecule type" value="Genomic_DNA"/>
</dbReference>
<keyword evidence="2" id="KW-0472">Membrane</keyword>